<sequence length="116" mass="12765">MRTRTQFTGHASFAKARFEQGHGHFPSAWFGLRVSVIGTDFGSEQAVFKGATFTDMAFFRDAVLSGGVSFEAARGLADFDRSWGSVRQWPDGWTERPLGADERMPLLNTGPHPSPS</sequence>
<reference evidence="3" key="1">
    <citation type="journal article" date="2019" name="Int. J. Syst. Evol. Microbiol.">
        <title>The Global Catalogue of Microorganisms (GCM) 10K type strain sequencing project: providing services to taxonomists for standard genome sequencing and annotation.</title>
        <authorList>
            <consortium name="The Broad Institute Genomics Platform"/>
            <consortium name="The Broad Institute Genome Sequencing Center for Infectious Disease"/>
            <person name="Wu L."/>
            <person name="Ma J."/>
        </authorList>
    </citation>
    <scope>NUCLEOTIDE SEQUENCE [LARGE SCALE GENOMIC DNA]</scope>
    <source>
        <strain evidence="3">JCM 4376</strain>
    </source>
</reference>
<evidence type="ECO:0000313" key="2">
    <source>
        <dbReference type="EMBL" id="GGV97430.1"/>
    </source>
</evidence>
<dbReference type="Proteomes" id="UP000660675">
    <property type="component" value="Unassembled WGS sequence"/>
</dbReference>
<proteinExistence type="predicted"/>
<organism evidence="2 3">
    <name type="scientific">Streptomyces gelaticus</name>
    <dbReference type="NCBI Taxonomy" id="285446"/>
    <lineage>
        <taxon>Bacteria</taxon>
        <taxon>Bacillati</taxon>
        <taxon>Actinomycetota</taxon>
        <taxon>Actinomycetes</taxon>
        <taxon>Kitasatosporales</taxon>
        <taxon>Streptomycetaceae</taxon>
        <taxon>Streptomyces</taxon>
    </lineage>
</organism>
<accession>A0ABQ2W9E6</accession>
<name>A0ABQ2W9E6_9ACTN</name>
<dbReference type="EMBL" id="BMTF01000050">
    <property type="protein sequence ID" value="GGV97430.1"/>
    <property type="molecule type" value="Genomic_DNA"/>
</dbReference>
<feature type="region of interest" description="Disordered" evidence="1">
    <location>
        <begin position="92"/>
        <end position="116"/>
    </location>
</feature>
<evidence type="ECO:0000313" key="3">
    <source>
        <dbReference type="Proteomes" id="UP000660675"/>
    </source>
</evidence>
<comment type="caution">
    <text evidence="2">The sequence shown here is derived from an EMBL/GenBank/DDBJ whole genome shotgun (WGS) entry which is preliminary data.</text>
</comment>
<gene>
    <name evidence="2" type="ORF">GCM10015535_68790</name>
</gene>
<keyword evidence="3" id="KW-1185">Reference proteome</keyword>
<protein>
    <submittedName>
        <fullName evidence="2">Uncharacterized protein</fullName>
    </submittedName>
</protein>
<evidence type="ECO:0000256" key="1">
    <source>
        <dbReference type="SAM" id="MobiDB-lite"/>
    </source>
</evidence>
<dbReference type="RefSeq" id="WP_189548170.1">
    <property type="nucleotide sequence ID" value="NZ_BMTF01000050.1"/>
</dbReference>